<evidence type="ECO:0000256" key="5">
    <source>
        <dbReference type="ARBA" id="ARBA00022737"/>
    </source>
</evidence>
<keyword evidence="17" id="KW-1185">Reference proteome</keyword>
<keyword evidence="10" id="KW-0804">Transcription</keyword>
<keyword evidence="4" id="KW-0479">Metal-binding</keyword>
<evidence type="ECO:0000256" key="4">
    <source>
        <dbReference type="ARBA" id="ARBA00022723"/>
    </source>
</evidence>
<evidence type="ECO:0000313" key="16">
    <source>
        <dbReference type="Ensembl" id="ENSSMRP00000002213.1"/>
    </source>
</evidence>
<feature type="domain" description="C2H2-type" evidence="14">
    <location>
        <begin position="262"/>
        <end position="289"/>
    </location>
</feature>
<dbReference type="PROSITE" id="PS00028">
    <property type="entry name" value="ZINC_FINGER_C2H2_1"/>
    <property type="match status" value="5"/>
</dbReference>
<keyword evidence="5" id="KW-0677">Repeat</keyword>
<organism evidence="16 17">
    <name type="scientific">Salvator merianae</name>
    <name type="common">Argentine black and white tegu</name>
    <name type="synonym">Tupinambis merianae</name>
    <dbReference type="NCBI Taxonomy" id="96440"/>
    <lineage>
        <taxon>Eukaryota</taxon>
        <taxon>Metazoa</taxon>
        <taxon>Chordata</taxon>
        <taxon>Craniata</taxon>
        <taxon>Vertebrata</taxon>
        <taxon>Euteleostomi</taxon>
        <taxon>Lepidosauria</taxon>
        <taxon>Squamata</taxon>
        <taxon>Bifurcata</taxon>
        <taxon>Unidentata</taxon>
        <taxon>Episquamata</taxon>
        <taxon>Laterata</taxon>
        <taxon>Teiioidea</taxon>
        <taxon>Teiidae</taxon>
        <taxon>Salvator</taxon>
    </lineage>
</organism>
<dbReference type="PROSITE" id="PS50157">
    <property type="entry name" value="ZINC_FINGER_C2H2_2"/>
    <property type="match status" value="7"/>
</dbReference>
<evidence type="ECO:0000256" key="10">
    <source>
        <dbReference type="ARBA" id="ARBA00023163"/>
    </source>
</evidence>
<dbReference type="PANTHER" id="PTHR23235">
    <property type="entry name" value="KRUEPPEL-LIKE TRANSCRIPTION FACTOR"/>
    <property type="match status" value="1"/>
</dbReference>
<evidence type="ECO:0000256" key="8">
    <source>
        <dbReference type="ARBA" id="ARBA00023015"/>
    </source>
</evidence>
<dbReference type="FunFam" id="3.30.160.60:FF:001270">
    <property type="entry name" value="zinc finger protein 583 isoform X1"/>
    <property type="match status" value="1"/>
</dbReference>
<keyword evidence="11" id="KW-0539">Nucleus</keyword>
<reference evidence="16" key="1">
    <citation type="submission" date="2025-08" db="UniProtKB">
        <authorList>
            <consortium name="Ensembl"/>
        </authorList>
    </citation>
    <scope>IDENTIFICATION</scope>
</reference>
<evidence type="ECO:0000256" key="1">
    <source>
        <dbReference type="ARBA" id="ARBA00003767"/>
    </source>
</evidence>
<dbReference type="SMART" id="SM00349">
    <property type="entry name" value="KRAB"/>
    <property type="match status" value="1"/>
</dbReference>
<feature type="domain" description="C2H2-type" evidence="14">
    <location>
        <begin position="318"/>
        <end position="345"/>
    </location>
</feature>
<dbReference type="GeneTree" id="ENSGT01150000286941"/>
<name>A0A8D0B345_SALMN</name>
<keyword evidence="8" id="KW-0805">Transcription regulation</keyword>
<dbReference type="Gene3D" id="3.30.160.60">
    <property type="entry name" value="Classic Zinc Finger"/>
    <property type="match status" value="7"/>
</dbReference>
<evidence type="ECO:0000256" key="9">
    <source>
        <dbReference type="ARBA" id="ARBA00023125"/>
    </source>
</evidence>
<dbReference type="FunFam" id="3.30.160.60:FF:000737">
    <property type="entry name" value="Zinc finger protein 565"/>
    <property type="match status" value="1"/>
</dbReference>
<dbReference type="Gene3D" id="6.10.140.140">
    <property type="match status" value="1"/>
</dbReference>
<feature type="domain" description="C2H2-type" evidence="14">
    <location>
        <begin position="290"/>
        <end position="317"/>
    </location>
</feature>
<feature type="domain" description="C2H2-type" evidence="14">
    <location>
        <begin position="402"/>
        <end position="429"/>
    </location>
</feature>
<dbReference type="InterPro" id="IPR001909">
    <property type="entry name" value="KRAB"/>
</dbReference>
<dbReference type="SUPFAM" id="SSF57667">
    <property type="entry name" value="beta-beta-alpha zinc fingers"/>
    <property type="match status" value="4"/>
</dbReference>
<reference evidence="16" key="2">
    <citation type="submission" date="2025-09" db="UniProtKB">
        <authorList>
            <consortium name="Ensembl"/>
        </authorList>
    </citation>
    <scope>IDENTIFICATION</scope>
</reference>
<dbReference type="SMART" id="SM00355">
    <property type="entry name" value="ZnF_C2H2"/>
    <property type="match status" value="6"/>
</dbReference>
<dbReference type="Proteomes" id="UP000694421">
    <property type="component" value="Unplaced"/>
</dbReference>
<dbReference type="AlphaFoldDB" id="A0A8D0B345"/>
<dbReference type="SUPFAM" id="SSF109640">
    <property type="entry name" value="KRAB domain (Kruppel-associated box)"/>
    <property type="match status" value="1"/>
</dbReference>
<dbReference type="GO" id="GO:0008270">
    <property type="term" value="F:zinc ion binding"/>
    <property type="evidence" value="ECO:0007669"/>
    <property type="project" value="UniProtKB-KW"/>
</dbReference>
<feature type="region of interest" description="Disordered" evidence="13">
    <location>
        <begin position="128"/>
        <end position="163"/>
    </location>
</feature>
<comment type="subcellular location">
    <subcellularLocation>
        <location evidence="2">Nucleus</location>
    </subcellularLocation>
</comment>
<dbReference type="FunFam" id="3.30.160.60:FF:000100">
    <property type="entry name" value="Zinc finger 45-like"/>
    <property type="match status" value="1"/>
</dbReference>
<evidence type="ECO:0000256" key="11">
    <source>
        <dbReference type="ARBA" id="ARBA00023242"/>
    </source>
</evidence>
<dbReference type="GO" id="GO:0000981">
    <property type="term" value="F:DNA-binding transcription factor activity, RNA polymerase II-specific"/>
    <property type="evidence" value="ECO:0007669"/>
    <property type="project" value="TreeGrafter"/>
</dbReference>
<feature type="domain" description="KRAB" evidence="15">
    <location>
        <begin position="57"/>
        <end position="132"/>
    </location>
</feature>
<dbReference type="Pfam" id="PF00096">
    <property type="entry name" value="zf-C2H2"/>
    <property type="match status" value="6"/>
</dbReference>
<evidence type="ECO:0000256" key="6">
    <source>
        <dbReference type="ARBA" id="ARBA00022771"/>
    </source>
</evidence>
<evidence type="ECO:0000256" key="2">
    <source>
        <dbReference type="ARBA" id="ARBA00004123"/>
    </source>
</evidence>
<dbReference type="GO" id="GO:0000978">
    <property type="term" value="F:RNA polymerase II cis-regulatory region sequence-specific DNA binding"/>
    <property type="evidence" value="ECO:0007669"/>
    <property type="project" value="TreeGrafter"/>
</dbReference>
<dbReference type="FunFam" id="3.30.160.60:FF:000292">
    <property type="entry name" value="zinc finger protein 619"/>
    <property type="match status" value="1"/>
</dbReference>
<feature type="domain" description="C2H2-type" evidence="14">
    <location>
        <begin position="346"/>
        <end position="373"/>
    </location>
</feature>
<keyword evidence="9" id="KW-0238">DNA-binding</keyword>
<evidence type="ECO:0000256" key="7">
    <source>
        <dbReference type="ARBA" id="ARBA00022833"/>
    </source>
</evidence>
<proteinExistence type="inferred from homology"/>
<evidence type="ECO:0000259" key="15">
    <source>
        <dbReference type="PROSITE" id="PS50805"/>
    </source>
</evidence>
<comment type="function">
    <text evidence="1">May be involved in transcriptional regulation.</text>
</comment>
<keyword evidence="7" id="KW-0862">Zinc</keyword>
<dbReference type="PANTHER" id="PTHR23235:SF178">
    <property type="entry name" value="C2H2-TYPE DOMAIN-CONTAINING PROTEIN-RELATED"/>
    <property type="match status" value="1"/>
</dbReference>
<dbReference type="GO" id="GO:0005634">
    <property type="term" value="C:nucleus"/>
    <property type="evidence" value="ECO:0007669"/>
    <property type="project" value="UniProtKB-SubCell"/>
</dbReference>
<protein>
    <submittedName>
        <fullName evidence="16">Uncharacterized protein</fullName>
    </submittedName>
</protein>
<feature type="domain" description="C2H2-type" evidence="14">
    <location>
        <begin position="374"/>
        <end position="401"/>
    </location>
</feature>
<dbReference type="InterPro" id="IPR013087">
    <property type="entry name" value="Znf_C2H2_type"/>
</dbReference>
<feature type="domain" description="C2H2-type" evidence="14">
    <location>
        <begin position="430"/>
        <end position="448"/>
    </location>
</feature>
<dbReference type="CDD" id="cd07765">
    <property type="entry name" value="KRAB_A-box"/>
    <property type="match status" value="1"/>
</dbReference>
<dbReference type="InterPro" id="IPR036236">
    <property type="entry name" value="Znf_C2H2_sf"/>
</dbReference>
<comment type="similarity">
    <text evidence="3">Belongs to the krueppel C2H2-type zinc-finger protein family.</text>
</comment>
<evidence type="ECO:0000313" key="17">
    <source>
        <dbReference type="Proteomes" id="UP000694421"/>
    </source>
</evidence>
<evidence type="ECO:0000256" key="3">
    <source>
        <dbReference type="ARBA" id="ARBA00006991"/>
    </source>
</evidence>
<evidence type="ECO:0000259" key="14">
    <source>
        <dbReference type="PROSITE" id="PS50157"/>
    </source>
</evidence>
<evidence type="ECO:0000256" key="12">
    <source>
        <dbReference type="PROSITE-ProRule" id="PRU00042"/>
    </source>
</evidence>
<dbReference type="PROSITE" id="PS50805">
    <property type="entry name" value="KRAB"/>
    <property type="match status" value="1"/>
</dbReference>
<dbReference type="InterPro" id="IPR036051">
    <property type="entry name" value="KRAB_dom_sf"/>
</dbReference>
<sequence length="448" mass="51977">MLGEDESESICCQNSSTVKRVEPPPHVPSPLFPFVMDLSLLLQITEKPFSFFFQTKITFEEVAVYFTEEERALLDPAQRALHKEVMEENCQNVAFVGKSLGIQVSMEVPIQSITQWSLPSMVSPGRNMHEEGNEVFQNRRKSRRLEQNQPNPGKKKCTMSQTDGGNYMLPISEDHRRVNWKEELGMKKRLRAQLKLNKDGGISTAFESMEYRTRFSCCDDLNLEQRNHSGEITQKYMKCRKSIIQPSCLVSSHIIETGEEPYKSEECGKNFIRSSNVTEHHRIPIGGKPYECKECGKSFRQPSQLTVHQRIHTGEKPYECKECGKRFSQSKYLKNHFRIHTGEKPYECKACGKSFIKLSHLTEHYRIHTGEKPYKCKECGKRFIQSTQLNRHHRIHTGEKPYVCGECGKRFSQSRDLKLHFRIHTGEKPYECKECGKRFIQSSQLKTH</sequence>
<evidence type="ECO:0000256" key="13">
    <source>
        <dbReference type="SAM" id="MobiDB-lite"/>
    </source>
</evidence>
<dbReference type="FunFam" id="3.30.160.60:FF:000459">
    <property type="entry name" value="Zinc finger with KRAB and SCAN domains 1"/>
    <property type="match status" value="1"/>
</dbReference>
<keyword evidence="6 12" id="KW-0863">Zinc-finger</keyword>
<dbReference type="FunFam" id="3.30.160.60:FF:002343">
    <property type="entry name" value="Zinc finger protein 33A"/>
    <property type="match status" value="2"/>
</dbReference>
<dbReference type="Pfam" id="PF01352">
    <property type="entry name" value="KRAB"/>
    <property type="match status" value="1"/>
</dbReference>
<dbReference type="Ensembl" id="ENSSMRT00000002633.1">
    <property type="protein sequence ID" value="ENSSMRP00000002213.1"/>
    <property type="gene ID" value="ENSSMRG00000001895.1"/>
</dbReference>
<accession>A0A8D0B345</accession>